<dbReference type="Proteomes" id="UP001189429">
    <property type="component" value="Unassembled WGS sequence"/>
</dbReference>
<evidence type="ECO:0000313" key="4">
    <source>
        <dbReference type="Proteomes" id="UP001189429"/>
    </source>
</evidence>
<evidence type="ECO:0000256" key="1">
    <source>
        <dbReference type="SAM" id="MobiDB-lite"/>
    </source>
</evidence>
<keyword evidence="4" id="KW-1185">Reference proteome</keyword>
<feature type="compositionally biased region" description="Basic and acidic residues" evidence="1">
    <location>
        <begin position="96"/>
        <end position="107"/>
    </location>
</feature>
<dbReference type="EMBL" id="CAUYUJ010018587">
    <property type="protein sequence ID" value="CAK0884786.1"/>
    <property type="molecule type" value="Genomic_DNA"/>
</dbReference>
<protein>
    <submittedName>
        <fullName evidence="3">Uncharacterized protein</fullName>
    </submittedName>
</protein>
<proteinExistence type="predicted"/>
<reference evidence="3" key="1">
    <citation type="submission" date="2023-10" db="EMBL/GenBank/DDBJ databases">
        <authorList>
            <person name="Chen Y."/>
            <person name="Shah S."/>
            <person name="Dougan E. K."/>
            <person name="Thang M."/>
            <person name="Chan C."/>
        </authorList>
    </citation>
    <scope>NUCLEOTIDE SEQUENCE [LARGE SCALE GENOMIC DNA]</scope>
</reference>
<organism evidence="3 4">
    <name type="scientific">Prorocentrum cordatum</name>
    <dbReference type="NCBI Taxonomy" id="2364126"/>
    <lineage>
        <taxon>Eukaryota</taxon>
        <taxon>Sar</taxon>
        <taxon>Alveolata</taxon>
        <taxon>Dinophyceae</taxon>
        <taxon>Prorocentrales</taxon>
        <taxon>Prorocentraceae</taxon>
        <taxon>Prorocentrum</taxon>
    </lineage>
</organism>
<name>A0ABN9WG35_9DINO</name>
<keyword evidence="2" id="KW-0732">Signal</keyword>
<gene>
    <name evidence="3" type="ORF">PCOR1329_LOCUS66586</name>
</gene>
<feature type="chain" id="PRO_5047008739" evidence="2">
    <location>
        <begin position="25"/>
        <end position="107"/>
    </location>
</feature>
<accession>A0ABN9WG35</accession>
<feature type="region of interest" description="Disordered" evidence="1">
    <location>
        <begin position="32"/>
        <end position="107"/>
    </location>
</feature>
<evidence type="ECO:0000256" key="2">
    <source>
        <dbReference type="SAM" id="SignalP"/>
    </source>
</evidence>
<evidence type="ECO:0000313" key="3">
    <source>
        <dbReference type="EMBL" id="CAK0884786.1"/>
    </source>
</evidence>
<comment type="caution">
    <text evidence="3">The sequence shown here is derived from an EMBL/GenBank/DDBJ whole genome shotgun (WGS) entry which is preliminary data.</text>
</comment>
<sequence>MPHIPGRFLLLLSATLLMLHGASSWAARTISGRSQKAAEAAAGAEGGVGAGPAEEGNDWKRYGGYVAPSPAGGKGPEGRSSAWQPGAGDGPGGEAEGARRRCLKCEV</sequence>
<feature type="signal peptide" evidence="2">
    <location>
        <begin position="1"/>
        <end position="24"/>
    </location>
</feature>